<keyword evidence="2" id="KW-1185">Reference proteome</keyword>
<dbReference type="Proteomes" id="UP001164539">
    <property type="component" value="Chromosome 7"/>
</dbReference>
<evidence type="ECO:0000313" key="1">
    <source>
        <dbReference type="EMBL" id="KAJ4715009.1"/>
    </source>
</evidence>
<accession>A0ACC1XWB5</accession>
<reference evidence="1 2" key="1">
    <citation type="journal article" date="2023" name="Science">
        <title>Complex scaffold remodeling in plant triterpene biosynthesis.</title>
        <authorList>
            <person name="De La Pena R."/>
            <person name="Hodgson H."/>
            <person name="Liu J.C."/>
            <person name="Stephenson M.J."/>
            <person name="Martin A.C."/>
            <person name="Owen C."/>
            <person name="Harkess A."/>
            <person name="Leebens-Mack J."/>
            <person name="Jimenez L.E."/>
            <person name="Osbourn A."/>
            <person name="Sattely E.S."/>
        </authorList>
    </citation>
    <scope>NUCLEOTIDE SEQUENCE [LARGE SCALE GENOMIC DNA]</scope>
    <source>
        <strain evidence="2">cv. JPN11</strain>
        <tissue evidence="1">Leaf</tissue>
    </source>
</reference>
<sequence>MEEEEQLVQEPQVDLPPWLKPLIRANFYENCQCGSRYTNYFCSECEGLPFCDKCKNMTHQHDGHDDKVLPVCRASHQPGINNLSLKKLLDISDIQQYVINSKKIVYIPQRRGKENNVQKAGAEEVNRIVKKRCEICGWPKLSLPVRFCSIECKEKGFRKEQKSVKCAKEEKPFKIEEEEYVAPKGSLRKKPRKRVPVRSPLM</sequence>
<comment type="caution">
    <text evidence="1">The sequence shown here is derived from an EMBL/GenBank/DDBJ whole genome shotgun (WGS) entry which is preliminary data.</text>
</comment>
<protein>
    <submittedName>
        <fullName evidence="1">PLATZ transcription factor family protein</fullName>
    </submittedName>
</protein>
<organism evidence="1 2">
    <name type="scientific">Melia azedarach</name>
    <name type="common">Chinaberry tree</name>
    <dbReference type="NCBI Taxonomy" id="155640"/>
    <lineage>
        <taxon>Eukaryota</taxon>
        <taxon>Viridiplantae</taxon>
        <taxon>Streptophyta</taxon>
        <taxon>Embryophyta</taxon>
        <taxon>Tracheophyta</taxon>
        <taxon>Spermatophyta</taxon>
        <taxon>Magnoliopsida</taxon>
        <taxon>eudicotyledons</taxon>
        <taxon>Gunneridae</taxon>
        <taxon>Pentapetalae</taxon>
        <taxon>rosids</taxon>
        <taxon>malvids</taxon>
        <taxon>Sapindales</taxon>
        <taxon>Meliaceae</taxon>
        <taxon>Melia</taxon>
    </lineage>
</organism>
<gene>
    <name evidence="1" type="ORF">OWV82_013412</name>
</gene>
<name>A0ACC1XWB5_MELAZ</name>
<evidence type="ECO:0000313" key="2">
    <source>
        <dbReference type="Proteomes" id="UP001164539"/>
    </source>
</evidence>
<proteinExistence type="predicted"/>
<dbReference type="EMBL" id="CM051400">
    <property type="protein sequence ID" value="KAJ4715009.1"/>
    <property type="molecule type" value="Genomic_DNA"/>
</dbReference>